<evidence type="ECO:0000313" key="2">
    <source>
        <dbReference type="EMBL" id="GAA3542711.1"/>
    </source>
</evidence>
<name>A0ABP6W0E6_9ACTN</name>
<keyword evidence="3" id="KW-1185">Reference proteome</keyword>
<organism evidence="2 3">
    <name type="scientific">Streptomyces osmaniensis</name>
    <dbReference type="NCBI Taxonomy" id="593134"/>
    <lineage>
        <taxon>Bacteria</taxon>
        <taxon>Bacillati</taxon>
        <taxon>Actinomycetota</taxon>
        <taxon>Actinomycetes</taxon>
        <taxon>Kitasatosporales</taxon>
        <taxon>Streptomycetaceae</taxon>
        <taxon>Streptomyces</taxon>
    </lineage>
</organism>
<dbReference type="Proteomes" id="UP001500707">
    <property type="component" value="Unassembled WGS sequence"/>
</dbReference>
<dbReference type="CDD" id="cd12108">
    <property type="entry name" value="Hr-like"/>
    <property type="match status" value="1"/>
</dbReference>
<evidence type="ECO:0000313" key="3">
    <source>
        <dbReference type="Proteomes" id="UP001500707"/>
    </source>
</evidence>
<comment type="caution">
    <text evidence="2">The sequence shown here is derived from an EMBL/GenBank/DDBJ whole genome shotgun (WGS) entry which is preliminary data.</text>
</comment>
<feature type="domain" description="Hemerythrin-like" evidence="1">
    <location>
        <begin position="151"/>
        <end position="281"/>
    </location>
</feature>
<evidence type="ECO:0000259" key="1">
    <source>
        <dbReference type="Pfam" id="PF01814"/>
    </source>
</evidence>
<dbReference type="InterPro" id="IPR004378">
    <property type="entry name" value="F420H2_quin_Rdtase"/>
</dbReference>
<gene>
    <name evidence="2" type="ORF">GCM10022295_25900</name>
</gene>
<sequence>MPNDFNQQVIEEFRANKGRVGGYFEGARLLLLTTTGARTGRPHTTPVGYLPDSDDRVLIIASAAGAPRHPAWFHNLVANPRVTVESGAFTYEARAVVLDGEERDRIFARAVEADPGWAAYQEKTERAIPVIALHSLAEGGPGNINASSMGEALKVVHDAFRRELELIRVEMAAGAKGSTTGTLGAQLRVNCLTFCAGLHNHHTGEGLAMFPFLEDRYPELAPALARLRDEHDRIAELVEDLRRVVGDENADPDTARRDVERLTTELEAHLKYEEEQLIPLLDAGA</sequence>
<dbReference type="PANTHER" id="PTHR39428:SF1">
    <property type="entry name" value="F420H(2)-DEPENDENT QUINONE REDUCTASE RV1261C"/>
    <property type="match status" value="1"/>
</dbReference>
<dbReference type="Pfam" id="PF01814">
    <property type="entry name" value="Hemerythrin"/>
    <property type="match status" value="1"/>
</dbReference>
<accession>A0ABP6W0E6</accession>
<proteinExistence type="predicted"/>
<dbReference type="EMBL" id="BAABCE010000004">
    <property type="protein sequence ID" value="GAA3542711.1"/>
    <property type="molecule type" value="Genomic_DNA"/>
</dbReference>
<dbReference type="RefSeq" id="WP_346181700.1">
    <property type="nucleotide sequence ID" value="NZ_BAABCE010000004.1"/>
</dbReference>
<dbReference type="PANTHER" id="PTHR39428">
    <property type="entry name" value="F420H(2)-DEPENDENT QUINONE REDUCTASE RV1261C"/>
    <property type="match status" value="1"/>
</dbReference>
<dbReference type="Pfam" id="PF04075">
    <property type="entry name" value="F420H2_quin_red"/>
    <property type="match status" value="1"/>
</dbReference>
<reference evidence="3" key="1">
    <citation type="journal article" date="2019" name="Int. J. Syst. Evol. Microbiol.">
        <title>The Global Catalogue of Microorganisms (GCM) 10K type strain sequencing project: providing services to taxonomists for standard genome sequencing and annotation.</title>
        <authorList>
            <consortium name="The Broad Institute Genomics Platform"/>
            <consortium name="The Broad Institute Genome Sequencing Center for Infectious Disease"/>
            <person name="Wu L."/>
            <person name="Ma J."/>
        </authorList>
    </citation>
    <scope>NUCLEOTIDE SEQUENCE [LARGE SCALE GENOMIC DNA]</scope>
    <source>
        <strain evidence="3">JCM 17656</strain>
    </source>
</reference>
<dbReference type="NCBIfam" id="TIGR00026">
    <property type="entry name" value="hi_GC_TIGR00026"/>
    <property type="match status" value="1"/>
</dbReference>
<protein>
    <submittedName>
        <fullName evidence="2">Nitroreductase/quinone reductase family protein</fullName>
    </submittedName>
</protein>
<dbReference type="InterPro" id="IPR012312">
    <property type="entry name" value="Hemerythrin-like"/>
</dbReference>